<sequence>MLELVDAGAEALLDLVDAGLDLDMGANPGISPAESETLALQTIADDGSRGVVTPLIRPVEPSAAAGSAVVTVTWDRKPGSRARSVSADAGRDTGNEWASRPVAPIN</sequence>
<gene>
    <name evidence="2" type="ORF">GCM10009710_01660</name>
</gene>
<accession>A0ABN2JEV0</accession>
<dbReference type="Proteomes" id="UP001501057">
    <property type="component" value="Unassembled WGS sequence"/>
</dbReference>
<protein>
    <submittedName>
        <fullName evidence="2">Uncharacterized protein</fullName>
    </submittedName>
</protein>
<keyword evidence="3" id="KW-1185">Reference proteome</keyword>
<dbReference type="RefSeq" id="WP_344196715.1">
    <property type="nucleotide sequence ID" value="NZ_BAAAME010000001.1"/>
</dbReference>
<evidence type="ECO:0000256" key="1">
    <source>
        <dbReference type="SAM" id="MobiDB-lite"/>
    </source>
</evidence>
<reference evidence="2 3" key="1">
    <citation type="journal article" date="2019" name="Int. J. Syst. Evol. Microbiol.">
        <title>The Global Catalogue of Microorganisms (GCM) 10K type strain sequencing project: providing services to taxonomists for standard genome sequencing and annotation.</title>
        <authorList>
            <consortium name="The Broad Institute Genomics Platform"/>
            <consortium name="The Broad Institute Genome Sequencing Center for Infectious Disease"/>
            <person name="Wu L."/>
            <person name="Ma J."/>
        </authorList>
    </citation>
    <scope>NUCLEOTIDE SEQUENCE [LARGE SCALE GENOMIC DNA]</scope>
    <source>
        <strain evidence="2 3">JCM 13518</strain>
    </source>
</reference>
<evidence type="ECO:0000313" key="2">
    <source>
        <dbReference type="EMBL" id="GAA1724462.1"/>
    </source>
</evidence>
<proteinExistence type="predicted"/>
<dbReference type="EMBL" id="BAAAME010000001">
    <property type="protein sequence ID" value="GAA1724462.1"/>
    <property type="molecule type" value="Genomic_DNA"/>
</dbReference>
<feature type="region of interest" description="Disordered" evidence="1">
    <location>
        <begin position="77"/>
        <end position="106"/>
    </location>
</feature>
<evidence type="ECO:0000313" key="3">
    <source>
        <dbReference type="Proteomes" id="UP001501057"/>
    </source>
</evidence>
<name>A0ABN2JEV0_9ACTN</name>
<organism evidence="2 3">
    <name type="scientific">Aeromicrobium alkaliterrae</name>
    <dbReference type="NCBI Taxonomy" id="302168"/>
    <lineage>
        <taxon>Bacteria</taxon>
        <taxon>Bacillati</taxon>
        <taxon>Actinomycetota</taxon>
        <taxon>Actinomycetes</taxon>
        <taxon>Propionibacteriales</taxon>
        <taxon>Nocardioidaceae</taxon>
        <taxon>Aeromicrobium</taxon>
    </lineage>
</organism>
<comment type="caution">
    <text evidence="2">The sequence shown here is derived from an EMBL/GenBank/DDBJ whole genome shotgun (WGS) entry which is preliminary data.</text>
</comment>